<dbReference type="InterPro" id="IPR037135">
    <property type="entry name" value="DUF1653-like_dom_sf"/>
</dbReference>
<evidence type="ECO:0000313" key="2">
    <source>
        <dbReference type="EMBL" id="PIT97536.1"/>
    </source>
</evidence>
<organism evidence="2 3">
    <name type="scientific">Candidatus Berkelbacteria bacterium CG10_big_fil_rev_8_21_14_0_10_41_12</name>
    <dbReference type="NCBI Taxonomy" id="1974513"/>
    <lineage>
        <taxon>Bacteria</taxon>
        <taxon>Candidatus Berkelbacteria</taxon>
    </lineage>
</organism>
<dbReference type="InterPro" id="IPR023387">
    <property type="entry name" value="DUF1653-like_dom"/>
</dbReference>
<evidence type="ECO:0000313" key="3">
    <source>
        <dbReference type="Proteomes" id="UP000228596"/>
    </source>
</evidence>
<dbReference type="AlphaFoldDB" id="A0A2M6WXS3"/>
<evidence type="ECO:0000259" key="1">
    <source>
        <dbReference type="Pfam" id="PF07866"/>
    </source>
</evidence>
<proteinExistence type="predicted"/>
<sequence length="98" mass="12159">MKRRIGFWGWGILRRRIRRWGRRKLVKPGKYKHYRNKLYRVVGIAFDRDTLEEFIIYAQLYETAKHKKGTLWIRPKREFESFVNINGKKIKRFKFLEA</sequence>
<dbReference type="EMBL" id="PEZV01000006">
    <property type="protein sequence ID" value="PIT97536.1"/>
    <property type="molecule type" value="Genomic_DNA"/>
</dbReference>
<comment type="caution">
    <text evidence="2">The sequence shown here is derived from an EMBL/GenBank/DDBJ whole genome shotgun (WGS) entry which is preliminary data.</text>
</comment>
<dbReference type="Gene3D" id="2.30.30.320">
    <property type="entry name" value="DUF1653-like domain"/>
    <property type="match status" value="1"/>
</dbReference>
<protein>
    <submittedName>
        <fullName evidence="2">DUF1653 domain-containing protein</fullName>
    </submittedName>
</protein>
<dbReference type="Pfam" id="PF07866">
    <property type="entry name" value="DUF1653"/>
    <property type="match status" value="1"/>
</dbReference>
<reference evidence="3" key="1">
    <citation type="submission" date="2017-09" db="EMBL/GenBank/DDBJ databases">
        <title>Depth-based differentiation of microbial function through sediment-hosted aquifers and enrichment of novel symbionts in the deep terrestrial subsurface.</title>
        <authorList>
            <person name="Probst A.J."/>
            <person name="Ladd B."/>
            <person name="Jarett J.K."/>
            <person name="Geller-Mcgrath D.E."/>
            <person name="Sieber C.M.K."/>
            <person name="Emerson J.B."/>
            <person name="Anantharaman K."/>
            <person name="Thomas B.C."/>
            <person name="Malmstrom R."/>
            <person name="Stieglmeier M."/>
            <person name="Klingl A."/>
            <person name="Woyke T."/>
            <person name="Ryan C.M."/>
            <person name="Banfield J.F."/>
        </authorList>
    </citation>
    <scope>NUCLEOTIDE SEQUENCE [LARGE SCALE GENOMIC DNA]</scope>
</reference>
<accession>A0A2M6WXS3</accession>
<gene>
    <name evidence="2" type="ORF">COT77_01025</name>
</gene>
<feature type="domain" description="DUF1653" evidence="1">
    <location>
        <begin position="29"/>
        <end position="94"/>
    </location>
</feature>
<name>A0A2M6WXS3_9BACT</name>
<dbReference type="Proteomes" id="UP000228596">
    <property type="component" value="Unassembled WGS sequence"/>
</dbReference>